<keyword evidence="3" id="KW-1185">Reference proteome</keyword>
<sequence length="66" mass="7498">MKSRYQKCLSKINKLYLILAESQSEELKNYTPSTPMTPISPTTGEMMTKTENTVTISMKMTITMTT</sequence>
<evidence type="ECO:0000256" key="1">
    <source>
        <dbReference type="SAM" id="MobiDB-lite"/>
    </source>
</evidence>
<evidence type="ECO:0000313" key="3">
    <source>
        <dbReference type="Proteomes" id="UP000789342"/>
    </source>
</evidence>
<protein>
    <submittedName>
        <fullName evidence="2">1825_t:CDS:1</fullName>
    </submittedName>
</protein>
<name>A0A9N9EEE4_9GLOM</name>
<dbReference type="Proteomes" id="UP000789342">
    <property type="component" value="Unassembled WGS sequence"/>
</dbReference>
<accession>A0A9N9EEE4</accession>
<gene>
    <name evidence="2" type="ORF">AMORRO_LOCUS10805</name>
</gene>
<dbReference type="AlphaFoldDB" id="A0A9N9EEE4"/>
<proteinExistence type="predicted"/>
<feature type="region of interest" description="Disordered" evidence="1">
    <location>
        <begin position="28"/>
        <end position="49"/>
    </location>
</feature>
<evidence type="ECO:0000313" key="2">
    <source>
        <dbReference type="EMBL" id="CAG8670597.1"/>
    </source>
</evidence>
<reference evidence="2" key="1">
    <citation type="submission" date="2021-06" db="EMBL/GenBank/DDBJ databases">
        <authorList>
            <person name="Kallberg Y."/>
            <person name="Tangrot J."/>
            <person name="Rosling A."/>
        </authorList>
    </citation>
    <scope>NUCLEOTIDE SEQUENCE</scope>
    <source>
        <strain evidence="2">CL551</strain>
    </source>
</reference>
<feature type="compositionally biased region" description="Low complexity" evidence="1">
    <location>
        <begin position="31"/>
        <end position="43"/>
    </location>
</feature>
<dbReference type="EMBL" id="CAJVPV010012508">
    <property type="protein sequence ID" value="CAG8670597.1"/>
    <property type="molecule type" value="Genomic_DNA"/>
</dbReference>
<organism evidence="2 3">
    <name type="scientific">Acaulospora morrowiae</name>
    <dbReference type="NCBI Taxonomy" id="94023"/>
    <lineage>
        <taxon>Eukaryota</taxon>
        <taxon>Fungi</taxon>
        <taxon>Fungi incertae sedis</taxon>
        <taxon>Mucoromycota</taxon>
        <taxon>Glomeromycotina</taxon>
        <taxon>Glomeromycetes</taxon>
        <taxon>Diversisporales</taxon>
        <taxon>Acaulosporaceae</taxon>
        <taxon>Acaulospora</taxon>
    </lineage>
</organism>
<comment type="caution">
    <text evidence="2">The sequence shown here is derived from an EMBL/GenBank/DDBJ whole genome shotgun (WGS) entry which is preliminary data.</text>
</comment>